<sequence length="379" mass="43250">MRSVFILFLLLTVQFLFAQIRNPFNEEILPFGKDIELIQEEGSFNHHKATYGFVNHTKGKYALPFLSFCPDSANSWLVVLNGGPGRSNIRFSFEIDSLLKKYNILLIGYRGVDDRALEGIIGENDPKIQRFINKNRSKYSTEKIASDIALIAGKLKISSLNLIAHSYGTLVAGELYTQEPQLVDSIFAFSPVDASRPMPDPEKIKFFVNSIFDSTAHKVNTFKDTLLNWLESPLGESLAMGFVASMYTKKDFENMLKGVIRGDINRNDVIQRGEKYLKKRYIVDLALKVNYINKPVFSSESVFNQVTSIFHQQISRYLSSDSSHLISQNPFRRAPVGFFIPKYEFFYTYSMAGQQLQKCECGHADLWKLAPKFVLEIHE</sequence>
<evidence type="ECO:0000313" key="3">
    <source>
        <dbReference type="Proteomes" id="UP000064893"/>
    </source>
</evidence>
<reference evidence="2 3" key="1">
    <citation type="submission" date="2015-11" db="EMBL/GenBank/DDBJ databases">
        <title>Description and complete genome sequence of a novel strain predominating in hypersaline microbial mats and representing a new family of the Bacteriodetes phylum.</title>
        <authorList>
            <person name="Spring S."/>
            <person name="Bunk B."/>
            <person name="Sproer C."/>
            <person name="Klenk H.-P."/>
        </authorList>
    </citation>
    <scope>NUCLEOTIDE SEQUENCE [LARGE SCALE GENOMIC DNA]</scope>
    <source>
        <strain evidence="2 3">L21-Spi-D4</strain>
    </source>
</reference>
<dbReference type="InterPro" id="IPR050266">
    <property type="entry name" value="AB_hydrolase_sf"/>
</dbReference>
<organism evidence="2 3">
    <name type="scientific">Salinivirga cyanobacteriivorans</name>
    <dbReference type="NCBI Taxonomy" id="1307839"/>
    <lineage>
        <taxon>Bacteria</taxon>
        <taxon>Pseudomonadati</taxon>
        <taxon>Bacteroidota</taxon>
        <taxon>Bacteroidia</taxon>
        <taxon>Bacteroidales</taxon>
        <taxon>Salinivirgaceae</taxon>
        <taxon>Salinivirga</taxon>
    </lineage>
</organism>
<dbReference type="PANTHER" id="PTHR43798">
    <property type="entry name" value="MONOACYLGLYCEROL LIPASE"/>
    <property type="match status" value="1"/>
</dbReference>
<dbReference type="GO" id="GO:0016787">
    <property type="term" value="F:hydrolase activity"/>
    <property type="evidence" value="ECO:0007669"/>
    <property type="project" value="UniProtKB-KW"/>
</dbReference>
<dbReference type="STRING" id="1307839.L21SP5_00623"/>
<keyword evidence="2" id="KW-0378">Hydrolase</keyword>
<dbReference type="GO" id="GO:0016020">
    <property type="term" value="C:membrane"/>
    <property type="evidence" value="ECO:0007669"/>
    <property type="project" value="TreeGrafter"/>
</dbReference>
<dbReference type="InterPro" id="IPR029058">
    <property type="entry name" value="AB_hydrolase_fold"/>
</dbReference>
<dbReference type="Proteomes" id="UP000064893">
    <property type="component" value="Chromosome"/>
</dbReference>
<dbReference type="RefSeq" id="WP_057951856.1">
    <property type="nucleotide sequence ID" value="NZ_CP013118.1"/>
</dbReference>
<proteinExistence type="predicted"/>
<dbReference type="EMBL" id="CP013118">
    <property type="protein sequence ID" value="ALO14295.1"/>
    <property type="molecule type" value="Genomic_DNA"/>
</dbReference>
<protein>
    <submittedName>
        <fullName evidence="2">Alpha/beta hydrolase fold protein</fullName>
    </submittedName>
</protein>
<dbReference type="PANTHER" id="PTHR43798:SF33">
    <property type="entry name" value="HYDROLASE, PUTATIVE (AFU_ORTHOLOGUE AFUA_2G14860)-RELATED"/>
    <property type="match status" value="1"/>
</dbReference>
<evidence type="ECO:0000313" key="2">
    <source>
        <dbReference type="EMBL" id="ALO14295.1"/>
    </source>
</evidence>
<dbReference type="Pfam" id="PF00561">
    <property type="entry name" value="Abhydrolase_1"/>
    <property type="match status" value="1"/>
</dbReference>
<feature type="domain" description="AB hydrolase-1" evidence="1">
    <location>
        <begin position="76"/>
        <end position="202"/>
    </location>
</feature>
<dbReference type="AlphaFoldDB" id="A0A0S2HW56"/>
<dbReference type="OrthoDB" id="9780932at2"/>
<keyword evidence="3" id="KW-1185">Reference proteome</keyword>
<evidence type="ECO:0000259" key="1">
    <source>
        <dbReference type="Pfam" id="PF00561"/>
    </source>
</evidence>
<dbReference type="KEGG" id="blq:L21SP5_00623"/>
<dbReference type="InterPro" id="IPR000073">
    <property type="entry name" value="AB_hydrolase_1"/>
</dbReference>
<gene>
    <name evidence="2" type="ORF">L21SP5_00623</name>
</gene>
<dbReference type="Gene3D" id="3.40.50.1820">
    <property type="entry name" value="alpha/beta hydrolase"/>
    <property type="match status" value="1"/>
</dbReference>
<accession>A0A0S2HW56</accession>
<dbReference type="SUPFAM" id="SSF53474">
    <property type="entry name" value="alpha/beta-Hydrolases"/>
    <property type="match status" value="1"/>
</dbReference>
<name>A0A0S2HW56_9BACT</name>